<organism evidence="2 3">
    <name type="scientific">Pelotalea chapellei</name>
    <dbReference type="NCBI Taxonomy" id="44671"/>
    <lineage>
        <taxon>Bacteria</taxon>
        <taxon>Pseudomonadati</taxon>
        <taxon>Thermodesulfobacteriota</taxon>
        <taxon>Desulfuromonadia</taxon>
        <taxon>Geobacterales</taxon>
        <taxon>Geobacteraceae</taxon>
        <taxon>Pelotalea</taxon>
    </lineage>
</organism>
<evidence type="ECO:0000313" key="2">
    <source>
        <dbReference type="EMBL" id="MBT1072684.1"/>
    </source>
</evidence>
<dbReference type="Pfam" id="PF03559">
    <property type="entry name" value="Hexose_dehydrat"/>
    <property type="match status" value="2"/>
</dbReference>
<gene>
    <name evidence="2" type="ORF">KJB30_12875</name>
</gene>
<dbReference type="EMBL" id="JAHDYS010000012">
    <property type="protein sequence ID" value="MBT1072684.1"/>
    <property type="molecule type" value="Genomic_DNA"/>
</dbReference>
<evidence type="ECO:0000313" key="3">
    <source>
        <dbReference type="Proteomes" id="UP000784128"/>
    </source>
</evidence>
<feature type="domain" description="dTDP-4-dehydro-6-deoxy-alpha-D-glucopyranose 2,3-dehydratase" evidence="1">
    <location>
        <begin position="40"/>
        <end position="242"/>
    </location>
</feature>
<name>A0ABS5UAJ9_9BACT</name>
<proteinExistence type="predicted"/>
<reference evidence="2 3" key="1">
    <citation type="submission" date="2021-05" db="EMBL/GenBank/DDBJ databases">
        <title>The draft genome of Geobacter chapellei DSM 13688.</title>
        <authorList>
            <person name="Xu Z."/>
            <person name="Masuda Y."/>
            <person name="Itoh H."/>
            <person name="Senoo K."/>
        </authorList>
    </citation>
    <scope>NUCLEOTIDE SEQUENCE [LARGE SCALE GENOMIC DNA]</scope>
    <source>
        <strain evidence="2 3">DSM 13688</strain>
    </source>
</reference>
<feature type="domain" description="dTDP-4-dehydro-6-deoxy-alpha-D-glucopyranose 2,3-dehydratase" evidence="1">
    <location>
        <begin position="286"/>
        <end position="487"/>
    </location>
</feature>
<protein>
    <submittedName>
        <fullName evidence="2">NDP-hexose 2,3-dehydratase family protein</fullName>
    </submittedName>
</protein>
<comment type="caution">
    <text evidence="2">The sequence shown here is derived from an EMBL/GenBank/DDBJ whole genome shotgun (WGS) entry which is preliminary data.</text>
</comment>
<evidence type="ECO:0000259" key="1">
    <source>
        <dbReference type="Pfam" id="PF03559"/>
    </source>
</evidence>
<dbReference type="Proteomes" id="UP000784128">
    <property type="component" value="Unassembled WGS sequence"/>
</dbReference>
<keyword evidence="3" id="KW-1185">Reference proteome</keyword>
<dbReference type="Gene3D" id="3.90.79.40">
    <property type="entry name" value="EvaA sugar 2,3-dehydratase subunit"/>
    <property type="match status" value="2"/>
</dbReference>
<dbReference type="InterPro" id="IPR005212">
    <property type="entry name" value="EvaA-like"/>
</dbReference>
<accession>A0ABS5UAJ9</accession>
<sequence length="488" mass="54677">MDRAGVDEVPDGDIPADAAAGIDLVLSRTLQRALHDDLWVDEWIRQQRAQPCMQASIVPLGDMGAWGVDPVTGNIAHSSGGFFTVTGITVRHRGPCGEITWDQPAIDQPEVGILGILAAPINGVLHFCLQAKEEPGNIGPLQLSPTVQATYSNYTRAHGGAATPLVEYFMDPPREQVMFAKLQTEDGGRFLFKSNRNMIVRLNEAPPLPGNNFIWLTLRQISQLMTRDNLLHACTRSVLSSLVCGACSNFRIEDVSSEIGEMIDLPHTLLQKAKYSAARLTQIHDAVQWLDDQRAANHVFLKREPMNSLSEWTMGRDGIIRHRENRFFNIVGLSVQCTGREVVAWNQPILAPIGTGVIGLLMKLRNERRYFLMQAKVDAGNRTSVQIGPTVQFTPMNYLGNQKLSRPFLFDEFTGKGRFKVLRESWQAEEGARFYREQHRHCILQLPEDEQLEVPPDFRWFSEEELGFFLNLGDSVNSCARSILACLI</sequence>
<dbReference type="InterPro" id="IPR038153">
    <property type="entry name" value="EvaA-like_sf"/>
</dbReference>